<accession>A0A1Y2CM05</accession>
<dbReference type="EMBL" id="MCGO01000012">
    <property type="protein sequence ID" value="ORY48059.1"/>
    <property type="molecule type" value="Genomic_DNA"/>
</dbReference>
<reference evidence="2 3" key="1">
    <citation type="submission" date="2016-07" db="EMBL/GenBank/DDBJ databases">
        <title>Pervasive Adenine N6-methylation of Active Genes in Fungi.</title>
        <authorList>
            <consortium name="DOE Joint Genome Institute"/>
            <person name="Mondo S.J."/>
            <person name="Dannebaum R.O."/>
            <person name="Kuo R.C."/>
            <person name="Labutti K."/>
            <person name="Haridas S."/>
            <person name="Kuo A."/>
            <person name="Salamov A."/>
            <person name="Ahrendt S.R."/>
            <person name="Lipzen A."/>
            <person name="Sullivan W."/>
            <person name="Andreopoulos W.B."/>
            <person name="Clum A."/>
            <person name="Lindquist E."/>
            <person name="Daum C."/>
            <person name="Ramamoorthy G.K."/>
            <person name="Gryganskyi A."/>
            <person name="Culley D."/>
            <person name="Magnuson J.K."/>
            <person name="James T.Y."/>
            <person name="O'Malley M.A."/>
            <person name="Stajich J.E."/>
            <person name="Spatafora J.W."/>
            <person name="Visel A."/>
            <person name="Grigoriev I.V."/>
        </authorList>
    </citation>
    <scope>NUCLEOTIDE SEQUENCE [LARGE SCALE GENOMIC DNA]</scope>
    <source>
        <strain evidence="2 3">JEL800</strain>
    </source>
</reference>
<protein>
    <submittedName>
        <fullName evidence="2">Uncharacterized protein</fullName>
    </submittedName>
</protein>
<keyword evidence="1" id="KW-0812">Transmembrane</keyword>
<evidence type="ECO:0000313" key="2">
    <source>
        <dbReference type="EMBL" id="ORY48059.1"/>
    </source>
</evidence>
<comment type="caution">
    <text evidence="2">The sequence shown here is derived from an EMBL/GenBank/DDBJ whole genome shotgun (WGS) entry which is preliminary data.</text>
</comment>
<keyword evidence="3" id="KW-1185">Reference proteome</keyword>
<gene>
    <name evidence="2" type="ORF">BCR33DRAFT_848124</name>
</gene>
<dbReference type="OrthoDB" id="10288894at2759"/>
<evidence type="ECO:0000313" key="3">
    <source>
        <dbReference type="Proteomes" id="UP000193642"/>
    </source>
</evidence>
<keyword evidence="1" id="KW-0472">Membrane</keyword>
<organism evidence="2 3">
    <name type="scientific">Rhizoclosmatium globosum</name>
    <dbReference type="NCBI Taxonomy" id="329046"/>
    <lineage>
        <taxon>Eukaryota</taxon>
        <taxon>Fungi</taxon>
        <taxon>Fungi incertae sedis</taxon>
        <taxon>Chytridiomycota</taxon>
        <taxon>Chytridiomycota incertae sedis</taxon>
        <taxon>Chytridiomycetes</taxon>
        <taxon>Chytridiales</taxon>
        <taxon>Chytriomycetaceae</taxon>
        <taxon>Rhizoclosmatium</taxon>
    </lineage>
</organism>
<dbReference type="AlphaFoldDB" id="A0A1Y2CM05"/>
<name>A0A1Y2CM05_9FUNG</name>
<feature type="transmembrane region" description="Helical" evidence="1">
    <location>
        <begin position="93"/>
        <end position="115"/>
    </location>
</feature>
<evidence type="ECO:0000256" key="1">
    <source>
        <dbReference type="SAM" id="Phobius"/>
    </source>
</evidence>
<keyword evidence="1" id="KW-1133">Transmembrane helix</keyword>
<proteinExistence type="predicted"/>
<dbReference type="Proteomes" id="UP000193642">
    <property type="component" value="Unassembled WGS sequence"/>
</dbReference>
<sequence length="182" mass="19900">MATQTSPTSLIPSSGVHLALPLPFPLPGDGVNPTAIHFGPAAPMPPGWPSNIPWPPGSEIKASNQTTTILSFKGKDGHDYDYEKWRALAPNNAIIPLGISLGVLLFVLMSIAVFWTTGRFARKTKGIPKEYTNGEYARWLLERNGKQLEEQCEIREEFGEGMANLNEGLPSSSKQGSLKYTY</sequence>